<feature type="compositionally biased region" description="Acidic residues" evidence="1">
    <location>
        <begin position="230"/>
        <end position="247"/>
    </location>
</feature>
<dbReference type="InterPro" id="IPR026714">
    <property type="entry name" value="SMAP"/>
</dbReference>
<protein>
    <submittedName>
        <fullName evidence="2">(rape) hypothetical protein</fullName>
    </submittedName>
</protein>
<feature type="compositionally biased region" description="Acidic residues" evidence="1">
    <location>
        <begin position="341"/>
        <end position="356"/>
    </location>
</feature>
<feature type="compositionally biased region" description="Basic and acidic residues" evidence="1">
    <location>
        <begin position="204"/>
        <end position="229"/>
    </location>
</feature>
<gene>
    <name evidence="2" type="ORF">DARMORV10_C09P43170.1</name>
</gene>
<evidence type="ECO:0000313" key="2">
    <source>
        <dbReference type="EMBL" id="CAF1756963.1"/>
    </source>
</evidence>
<feature type="region of interest" description="Disordered" evidence="1">
    <location>
        <begin position="1"/>
        <end position="90"/>
    </location>
</feature>
<feature type="region of interest" description="Disordered" evidence="1">
    <location>
        <begin position="300"/>
        <end position="410"/>
    </location>
</feature>
<feature type="region of interest" description="Disordered" evidence="1">
    <location>
        <begin position="189"/>
        <end position="288"/>
    </location>
</feature>
<feature type="non-terminal residue" evidence="2">
    <location>
        <position position="410"/>
    </location>
</feature>
<accession>A0A816J1Z0</accession>
<name>A0A816J1Z0_BRANA</name>
<feature type="compositionally biased region" description="Basic and acidic residues" evidence="1">
    <location>
        <begin position="371"/>
        <end position="410"/>
    </location>
</feature>
<proteinExistence type="predicted"/>
<dbReference type="EMBL" id="HG994373">
    <property type="protein sequence ID" value="CAF1756963.1"/>
    <property type="molecule type" value="Genomic_DNA"/>
</dbReference>
<sequence length="410" mass="46545">MAGNRGGKKKTTKKSGKSTTAHVAEEHVEELSDGNNSDDMCDPPSEGMKGLKRKRPSTGCGVSSRTRARKAVSNGNEPVREESNPVRGTTVVSLSLDTESEGMSPISSKKIWWKELYVSDVAARKFTKTKDIEKVTIVEGSSSNSGLESMLKGVEERIVKAMEEGFSGINLTVETKLEAMNLRMGKLENKGYEDEEYTQWNDFDYGRDHGKDRDMAEAEKAETGKKISEEGEEDEENSGKDEEDEENSEKGDEEKDQEPEKDKENSDSVEKGEEYVEESDEENSLLRLQERVRVQAEEFWRTIDDESEAEKEAEKEAEEEVEKEGEEEAEKEVQEEKEGEKEAEEEVEKEGEEETEKEVQEEKESEEEGEKEVQEEKEAEKEVQEEKEGEKEGEKEAEKEVQEEKEAEKE</sequence>
<reference evidence="2" key="1">
    <citation type="submission" date="2021-01" db="EMBL/GenBank/DDBJ databases">
        <authorList>
            <consortium name="Genoscope - CEA"/>
            <person name="William W."/>
        </authorList>
    </citation>
    <scope>NUCLEOTIDE SEQUENCE</scope>
</reference>
<feature type="compositionally biased region" description="Basic and acidic residues" evidence="1">
    <location>
        <begin position="248"/>
        <end position="274"/>
    </location>
</feature>
<dbReference type="PANTHER" id="PTHR22175:SF0">
    <property type="entry name" value="SMALL ACIDIC PROTEIN"/>
    <property type="match status" value="1"/>
</dbReference>
<feature type="compositionally biased region" description="Basic and acidic residues" evidence="1">
    <location>
        <begin position="331"/>
        <end position="340"/>
    </location>
</feature>
<feature type="compositionally biased region" description="Basic and acidic residues" evidence="1">
    <location>
        <begin position="300"/>
        <end position="314"/>
    </location>
</feature>
<dbReference type="AlphaFoldDB" id="A0A816J1Z0"/>
<feature type="compositionally biased region" description="Basic residues" evidence="1">
    <location>
        <begin position="1"/>
        <end position="16"/>
    </location>
</feature>
<feature type="compositionally biased region" description="Acidic residues" evidence="1">
    <location>
        <begin position="315"/>
        <end position="330"/>
    </location>
</feature>
<evidence type="ECO:0000256" key="1">
    <source>
        <dbReference type="SAM" id="MobiDB-lite"/>
    </source>
</evidence>
<organism evidence="2">
    <name type="scientific">Brassica napus</name>
    <name type="common">Rape</name>
    <dbReference type="NCBI Taxonomy" id="3708"/>
    <lineage>
        <taxon>Eukaryota</taxon>
        <taxon>Viridiplantae</taxon>
        <taxon>Streptophyta</taxon>
        <taxon>Embryophyta</taxon>
        <taxon>Tracheophyta</taxon>
        <taxon>Spermatophyta</taxon>
        <taxon>Magnoliopsida</taxon>
        <taxon>eudicotyledons</taxon>
        <taxon>Gunneridae</taxon>
        <taxon>Pentapetalae</taxon>
        <taxon>rosids</taxon>
        <taxon>malvids</taxon>
        <taxon>Brassicales</taxon>
        <taxon>Brassicaceae</taxon>
        <taxon>Brassiceae</taxon>
        <taxon>Brassica</taxon>
    </lineage>
</organism>
<dbReference type="Proteomes" id="UP001295469">
    <property type="component" value="Chromosome C09"/>
</dbReference>
<dbReference type="PANTHER" id="PTHR22175">
    <property type="entry name" value="SMALL ACIDIC PROTEIN-RELATED"/>
    <property type="match status" value="1"/>
</dbReference>